<feature type="compositionally biased region" description="Low complexity" evidence="2">
    <location>
        <begin position="301"/>
        <end position="311"/>
    </location>
</feature>
<dbReference type="OrthoDB" id="3268221at2759"/>
<feature type="region of interest" description="Disordered" evidence="2">
    <location>
        <begin position="297"/>
        <end position="389"/>
    </location>
</feature>
<feature type="region of interest" description="Disordered" evidence="2">
    <location>
        <begin position="532"/>
        <end position="559"/>
    </location>
</feature>
<comment type="caution">
    <text evidence="3">The sequence shown here is derived from an EMBL/GenBank/DDBJ whole genome shotgun (WGS) entry which is preliminary data.</text>
</comment>
<feature type="region of interest" description="Disordered" evidence="2">
    <location>
        <begin position="256"/>
        <end position="276"/>
    </location>
</feature>
<dbReference type="Proteomes" id="UP000724874">
    <property type="component" value="Unassembled WGS sequence"/>
</dbReference>
<dbReference type="AlphaFoldDB" id="A0A9P5N8T4"/>
<keyword evidence="1" id="KW-0175">Coiled coil</keyword>
<feature type="compositionally biased region" description="Basic and acidic residues" evidence="2">
    <location>
        <begin position="62"/>
        <end position="74"/>
    </location>
</feature>
<feature type="compositionally biased region" description="Pro residues" evidence="2">
    <location>
        <begin position="48"/>
        <end position="61"/>
    </location>
</feature>
<feature type="compositionally biased region" description="Pro residues" evidence="2">
    <location>
        <begin position="367"/>
        <end position="382"/>
    </location>
</feature>
<gene>
    <name evidence="3" type="ORF">CPB84DRAFT_1799127</name>
</gene>
<dbReference type="EMBL" id="JADNYJ010000259">
    <property type="protein sequence ID" value="KAF8872611.1"/>
    <property type="molecule type" value="Genomic_DNA"/>
</dbReference>
<feature type="coiled-coil region" evidence="1">
    <location>
        <begin position="159"/>
        <end position="235"/>
    </location>
</feature>
<feature type="compositionally biased region" description="Basic and acidic residues" evidence="2">
    <location>
        <begin position="89"/>
        <end position="101"/>
    </location>
</feature>
<feature type="non-terminal residue" evidence="3">
    <location>
        <position position="1"/>
    </location>
</feature>
<name>A0A9P5N8T4_GYMJU</name>
<feature type="compositionally biased region" description="Low complexity" evidence="2">
    <location>
        <begin position="23"/>
        <end position="37"/>
    </location>
</feature>
<feature type="non-terminal residue" evidence="3">
    <location>
        <position position="679"/>
    </location>
</feature>
<evidence type="ECO:0000313" key="3">
    <source>
        <dbReference type="EMBL" id="KAF8872611.1"/>
    </source>
</evidence>
<organism evidence="3 4">
    <name type="scientific">Gymnopilus junonius</name>
    <name type="common">Spectacular rustgill mushroom</name>
    <name type="synonym">Gymnopilus spectabilis subsp. junonius</name>
    <dbReference type="NCBI Taxonomy" id="109634"/>
    <lineage>
        <taxon>Eukaryota</taxon>
        <taxon>Fungi</taxon>
        <taxon>Dikarya</taxon>
        <taxon>Basidiomycota</taxon>
        <taxon>Agaricomycotina</taxon>
        <taxon>Agaricomycetes</taxon>
        <taxon>Agaricomycetidae</taxon>
        <taxon>Agaricales</taxon>
        <taxon>Agaricineae</taxon>
        <taxon>Hymenogastraceae</taxon>
        <taxon>Gymnopilus</taxon>
    </lineage>
</organism>
<proteinExistence type="predicted"/>
<protein>
    <submittedName>
        <fullName evidence="3">Uncharacterized protein</fullName>
    </submittedName>
</protein>
<reference evidence="3" key="1">
    <citation type="submission" date="2020-11" db="EMBL/GenBank/DDBJ databases">
        <authorList>
            <consortium name="DOE Joint Genome Institute"/>
            <person name="Ahrendt S."/>
            <person name="Riley R."/>
            <person name="Andreopoulos W."/>
            <person name="LaButti K."/>
            <person name="Pangilinan J."/>
            <person name="Ruiz-duenas F.J."/>
            <person name="Barrasa J.M."/>
            <person name="Sanchez-Garcia M."/>
            <person name="Camarero S."/>
            <person name="Miyauchi S."/>
            <person name="Serrano A."/>
            <person name="Linde D."/>
            <person name="Babiker R."/>
            <person name="Drula E."/>
            <person name="Ayuso-Fernandez I."/>
            <person name="Pacheco R."/>
            <person name="Padilla G."/>
            <person name="Ferreira P."/>
            <person name="Barriuso J."/>
            <person name="Kellner H."/>
            <person name="Castanera R."/>
            <person name="Alfaro M."/>
            <person name="Ramirez L."/>
            <person name="Pisabarro A.G."/>
            <person name="Kuo A."/>
            <person name="Tritt A."/>
            <person name="Lipzen A."/>
            <person name="He G."/>
            <person name="Yan M."/>
            <person name="Ng V."/>
            <person name="Cullen D."/>
            <person name="Martin F."/>
            <person name="Rosso M.-N."/>
            <person name="Henrissat B."/>
            <person name="Hibbett D."/>
            <person name="Martinez A.T."/>
            <person name="Grigoriev I.V."/>
        </authorList>
    </citation>
    <scope>NUCLEOTIDE SEQUENCE</scope>
    <source>
        <strain evidence="3">AH 44721</strain>
    </source>
</reference>
<evidence type="ECO:0000256" key="2">
    <source>
        <dbReference type="SAM" id="MobiDB-lite"/>
    </source>
</evidence>
<feature type="region of interest" description="Disordered" evidence="2">
    <location>
        <begin position="1"/>
        <end position="138"/>
    </location>
</feature>
<accession>A0A9P5N8T4</accession>
<keyword evidence="4" id="KW-1185">Reference proteome</keyword>
<evidence type="ECO:0000313" key="4">
    <source>
        <dbReference type="Proteomes" id="UP000724874"/>
    </source>
</evidence>
<sequence>KPVFHTPTHSAAKFLEGMVAQQSPSSSSSASSSSNSRHSSRRTNDNAPIPPLPLYPPTPPPRGDDVRPHREKSSKSRASKNTSKSLPRRFLEDLEGMDYRKSSKSINGNGLSPADSLPGREESYRSHHRHYGRSRSSSDSFVNMLAITTERLSHETIRANEAEKQAAETHEENIRMEKDLRRAQTELGLYKIQLDVAQKEIFKAQEIVDKLERQRAAAEEEAARSRDKVHKLSEARAVEHAMQEARWLGFEEGLKQGRQDVDRQPSHRSRRSEDVSRYSYPYEDVVKSPSTIKLSARHLSSKSYSEYSVRSTEIAPRAAPSTQTRQRHSFSAAPPPVQRTPDVGTYSQLLPRPTITTPMPVEVPSTQPQPAPAMPPQQPPNPIHDHSKHPETINVQDPNAPIHPVSIRNMTPSIRHERIVLPPDNYIPTMGPDSLITLPPPHELSQPVAPEAPPILPPTAPVAPVQQQHPSRPLLLDQERVMLQHGNASGLPAVASPIPGGSSVYSANSGRDQSPTQRIAEEWRSKNREYLKSGSRLQGEPVIPRPPSSASGRRSRRPREIVLPAPLAEVMINMPAYPYRTTSSNTIPGIEVVTPRHARHPLPPSEDHDQFDAGLGLYQNPNYNNLGSDGEERYRWVRPLSPINGMNVNPYPPGFAPGLPKEYPGAMSPHFTYPLRPSS</sequence>
<evidence type="ECO:0000256" key="1">
    <source>
        <dbReference type="SAM" id="Coils"/>
    </source>
</evidence>